<evidence type="ECO:0000313" key="2">
    <source>
        <dbReference type="EMBL" id="RUL69265.1"/>
    </source>
</evidence>
<comment type="caution">
    <text evidence="2">The sequence shown here is derived from an EMBL/GenBank/DDBJ whole genome shotgun (WGS) entry which is preliminary data.</text>
</comment>
<evidence type="ECO:0000259" key="1">
    <source>
        <dbReference type="Pfam" id="PF18456"/>
    </source>
</evidence>
<dbReference type="Proteomes" id="UP000274358">
    <property type="component" value="Unassembled WGS sequence"/>
</dbReference>
<keyword evidence="2" id="KW-0378">Hydrolase</keyword>
<dbReference type="PANTHER" id="PTHR43546:SF3">
    <property type="entry name" value="UPF0173 METAL-DEPENDENT HYDROLASE MJ1163"/>
    <property type="match status" value="1"/>
</dbReference>
<dbReference type="InterPro" id="IPR050114">
    <property type="entry name" value="UPF0173_UPF0282_UlaG_hydrolase"/>
</dbReference>
<dbReference type="PANTHER" id="PTHR43546">
    <property type="entry name" value="UPF0173 METAL-DEPENDENT HYDROLASE MJ1163-RELATED"/>
    <property type="match status" value="1"/>
</dbReference>
<dbReference type="InterPro" id="IPR036866">
    <property type="entry name" value="RibonucZ/Hydroxyglut_hydro"/>
</dbReference>
<organism evidence="2 3">
    <name type="scientific">Dyella choica</name>
    <dbReference type="NCBI Taxonomy" id="1927959"/>
    <lineage>
        <taxon>Bacteria</taxon>
        <taxon>Pseudomonadati</taxon>
        <taxon>Pseudomonadota</taxon>
        <taxon>Gammaproteobacteria</taxon>
        <taxon>Lysobacterales</taxon>
        <taxon>Rhodanobacteraceae</taxon>
        <taxon>Dyella</taxon>
    </lineage>
</organism>
<gene>
    <name evidence="2" type="ORF">EKH80_22600</name>
</gene>
<reference evidence="2 3" key="1">
    <citation type="submission" date="2018-12" db="EMBL/GenBank/DDBJ databases">
        <title>Dyella dinghuensis sp. nov. DHOA06 and Dyella choica sp. nov. 4M-K27, isolated from forest soil.</title>
        <authorList>
            <person name="Qiu L.-H."/>
            <person name="Gao Z.-H."/>
        </authorList>
    </citation>
    <scope>NUCLEOTIDE SEQUENCE [LARGE SCALE GENOMIC DNA]</scope>
    <source>
        <strain evidence="2 3">4M-K27</strain>
    </source>
</reference>
<keyword evidence="3" id="KW-1185">Reference proteome</keyword>
<sequence length="535" mass="60345">MTTAATMDEQVCLKSDVKIEPLTYRWYAWGHLVSPVQMAMNLAFRQIPMLKSFVANPGVHEAASKNPQLLGGTFLELKQSDVSSVRKLLQETLQAGAPLIEFANDLMQIDRQLLKTESGHSLDHIYAKLPDSLAGAAEVAYDLANRPTLRMLEELIYGSAIHHRHAQELAFTTKKDDQRNFFLNTPRLESPDRMILPMPFADRRVDLIASARTRAASFRDICDALAVPEDRRAAFGDFFTAHSPRRDQPDYTGDGVRVRYFGHACVLLQSKEVSILIDPFVTWDHDDAEGRLTFHDLPDHIDYVFLTHNHQDHFCPEVLLQLRGRIGRILVPRNNTYSIADPSMRLALNSLGFSNVEVMDAMDAIPVPDGEITSLPFYGEHADLSISSKHAMHVKLKGRSFLFVADSDGKDRQLYRRIAERIGQVDTLFVGMECDGAPLTWLYGTYLPQPIHRKDDDSRRLSGSDSDRAWTIVAELGCKTAYVYALGQEPWLKFVAGLQYTAQSKQIIESDKFVQRCRAAGIVSERLHGCRTMHC</sequence>
<accession>A0A3S0PIJ3</accession>
<protein>
    <submittedName>
        <fullName evidence="2">MBL fold metallo-hydrolase</fullName>
    </submittedName>
</protein>
<name>A0A3S0PIJ3_9GAMM</name>
<dbReference type="EMBL" id="RYYV01000035">
    <property type="protein sequence ID" value="RUL69265.1"/>
    <property type="molecule type" value="Genomic_DNA"/>
</dbReference>
<dbReference type="Pfam" id="PF18456">
    <property type="entry name" value="CmlA_N"/>
    <property type="match status" value="1"/>
</dbReference>
<feature type="domain" description="Diiron non-heme beta-hydroxylase N-terminal" evidence="1">
    <location>
        <begin position="13"/>
        <end position="241"/>
    </location>
</feature>
<dbReference type="RefSeq" id="WP_126687067.1">
    <property type="nucleotide sequence ID" value="NZ_RYYV01000035.1"/>
</dbReference>
<dbReference type="GO" id="GO:0016787">
    <property type="term" value="F:hydrolase activity"/>
    <property type="evidence" value="ECO:0007669"/>
    <property type="project" value="UniProtKB-KW"/>
</dbReference>
<dbReference type="AlphaFoldDB" id="A0A3S0PIJ3"/>
<dbReference type="Pfam" id="PF13483">
    <property type="entry name" value="Lactamase_B_3"/>
    <property type="match status" value="1"/>
</dbReference>
<dbReference type="Gene3D" id="3.60.15.10">
    <property type="entry name" value="Ribonuclease Z/Hydroxyacylglutathione hydrolase-like"/>
    <property type="match status" value="1"/>
</dbReference>
<dbReference type="SUPFAM" id="SSF56281">
    <property type="entry name" value="Metallo-hydrolase/oxidoreductase"/>
    <property type="match status" value="1"/>
</dbReference>
<dbReference type="InterPro" id="IPR041141">
    <property type="entry name" value="CmlA_N"/>
</dbReference>
<dbReference type="OrthoDB" id="5657199at2"/>
<proteinExistence type="predicted"/>
<evidence type="ECO:0000313" key="3">
    <source>
        <dbReference type="Proteomes" id="UP000274358"/>
    </source>
</evidence>